<dbReference type="FunFam" id="3.30.160.60:FF:001963">
    <property type="entry name" value="Replication initiator 1"/>
    <property type="match status" value="1"/>
</dbReference>
<evidence type="ECO:0000256" key="9">
    <source>
        <dbReference type="ARBA" id="ARBA00023242"/>
    </source>
</evidence>
<feature type="domain" description="C2H2-type" evidence="12">
    <location>
        <begin position="320"/>
        <end position="346"/>
    </location>
</feature>
<evidence type="ECO:0000256" key="2">
    <source>
        <dbReference type="ARBA" id="ARBA00022723"/>
    </source>
</evidence>
<dbReference type="GO" id="GO:0000981">
    <property type="term" value="F:DNA-binding transcription factor activity, RNA polymerase II-specific"/>
    <property type="evidence" value="ECO:0007669"/>
    <property type="project" value="TreeGrafter"/>
</dbReference>
<feature type="domain" description="C2H2-type" evidence="12">
    <location>
        <begin position="537"/>
        <end position="563"/>
    </location>
</feature>
<keyword evidence="14" id="KW-1185">Reference proteome</keyword>
<feature type="region of interest" description="Disordered" evidence="11">
    <location>
        <begin position="218"/>
        <end position="244"/>
    </location>
</feature>
<gene>
    <name evidence="13" type="ORF">EXN66_Car003558</name>
</gene>
<dbReference type="SMART" id="SM00355">
    <property type="entry name" value="ZnF_C2H2"/>
    <property type="match status" value="25"/>
</dbReference>
<feature type="domain" description="C2H2-type" evidence="12">
    <location>
        <begin position="765"/>
        <end position="788"/>
    </location>
</feature>
<feature type="domain" description="C2H2-type" evidence="12">
    <location>
        <begin position="347"/>
        <end position="375"/>
    </location>
</feature>
<name>A0A6G1PCY3_CHAAH</name>
<feature type="domain" description="C2H2-type" evidence="12">
    <location>
        <begin position="852"/>
        <end position="874"/>
    </location>
</feature>
<feature type="domain" description="C2H2-type" evidence="12">
    <location>
        <begin position="1078"/>
        <end position="1105"/>
    </location>
</feature>
<dbReference type="FunFam" id="3.30.160.60:FF:000110">
    <property type="entry name" value="Zinc finger protein-like"/>
    <property type="match status" value="1"/>
</dbReference>
<feature type="domain" description="C2H2-type" evidence="12">
    <location>
        <begin position="883"/>
        <end position="910"/>
    </location>
</feature>
<feature type="domain" description="C2H2-type" evidence="12">
    <location>
        <begin position="1134"/>
        <end position="1161"/>
    </location>
</feature>
<feature type="domain" description="C2H2-type" evidence="12">
    <location>
        <begin position="1163"/>
        <end position="1190"/>
    </location>
</feature>
<dbReference type="AlphaFoldDB" id="A0A6G1PCY3"/>
<feature type="domain" description="C2H2-type" evidence="12">
    <location>
        <begin position="964"/>
        <end position="991"/>
    </location>
</feature>
<organism evidence="13 14">
    <name type="scientific">Channa argus</name>
    <name type="common">Northern snakehead</name>
    <name type="synonym">Ophicephalus argus</name>
    <dbReference type="NCBI Taxonomy" id="215402"/>
    <lineage>
        <taxon>Eukaryota</taxon>
        <taxon>Metazoa</taxon>
        <taxon>Chordata</taxon>
        <taxon>Craniata</taxon>
        <taxon>Vertebrata</taxon>
        <taxon>Euteleostomi</taxon>
        <taxon>Actinopterygii</taxon>
        <taxon>Neopterygii</taxon>
        <taxon>Teleostei</taxon>
        <taxon>Neoteleostei</taxon>
        <taxon>Acanthomorphata</taxon>
        <taxon>Anabantaria</taxon>
        <taxon>Anabantiformes</taxon>
        <taxon>Channoidei</taxon>
        <taxon>Channidae</taxon>
        <taxon>Channa</taxon>
    </lineage>
</organism>
<feature type="domain" description="C2H2-type" evidence="12">
    <location>
        <begin position="937"/>
        <end position="964"/>
    </location>
</feature>
<dbReference type="PROSITE" id="PS00028">
    <property type="entry name" value="ZINC_FINGER_C2H2_1"/>
    <property type="match status" value="20"/>
</dbReference>
<proteinExistence type="predicted"/>
<dbReference type="InterPro" id="IPR050752">
    <property type="entry name" value="C2H2-ZF_domain"/>
</dbReference>
<dbReference type="Pfam" id="PF13912">
    <property type="entry name" value="zf-C2H2_6"/>
    <property type="match status" value="3"/>
</dbReference>
<feature type="domain" description="C2H2-type" evidence="12">
    <location>
        <begin position="793"/>
        <end position="820"/>
    </location>
</feature>
<dbReference type="FunFam" id="3.30.160.60:FF:002343">
    <property type="entry name" value="Zinc finger protein 33A"/>
    <property type="match status" value="3"/>
</dbReference>
<evidence type="ECO:0000256" key="8">
    <source>
        <dbReference type="ARBA" id="ARBA00023163"/>
    </source>
</evidence>
<dbReference type="PANTHER" id="PTHR24384">
    <property type="entry name" value="FINGER PUTATIVE TRANSCRIPTION FACTOR FAMILY-RELATED"/>
    <property type="match status" value="1"/>
</dbReference>
<dbReference type="InterPro" id="IPR013087">
    <property type="entry name" value="Znf_C2H2_type"/>
</dbReference>
<feature type="domain" description="C2H2-type" evidence="12">
    <location>
        <begin position="911"/>
        <end position="938"/>
    </location>
</feature>
<feature type="compositionally biased region" description="Acidic residues" evidence="11">
    <location>
        <begin position="504"/>
        <end position="525"/>
    </location>
</feature>
<evidence type="ECO:0000256" key="1">
    <source>
        <dbReference type="ARBA" id="ARBA00004123"/>
    </source>
</evidence>
<protein>
    <submittedName>
        <fullName evidence="13">Zinc finger protein 91 Zinc finger protein HPF7 Zinc finger protein HTF10</fullName>
    </submittedName>
</protein>
<dbReference type="FunFam" id="3.30.160.60:FF:000671">
    <property type="entry name" value="Zinc finger protein 26"/>
    <property type="match status" value="1"/>
</dbReference>
<feature type="compositionally biased region" description="Basic and acidic residues" evidence="11">
    <location>
        <begin position="491"/>
        <end position="502"/>
    </location>
</feature>
<feature type="domain" description="C2H2-type" evidence="12">
    <location>
        <begin position="1019"/>
        <end position="1046"/>
    </location>
</feature>
<evidence type="ECO:0000256" key="11">
    <source>
        <dbReference type="SAM" id="MobiDB-lite"/>
    </source>
</evidence>
<dbReference type="EMBL" id="CM015714">
    <property type="protein sequence ID" value="KAF3687886.1"/>
    <property type="molecule type" value="Genomic_DNA"/>
</dbReference>
<evidence type="ECO:0000313" key="14">
    <source>
        <dbReference type="Proteomes" id="UP000503349"/>
    </source>
</evidence>
<dbReference type="InterPro" id="IPR036236">
    <property type="entry name" value="Znf_C2H2_sf"/>
</dbReference>
<feature type="region of interest" description="Disordered" evidence="11">
    <location>
        <begin position="473"/>
        <end position="531"/>
    </location>
</feature>
<keyword evidence="9" id="KW-0539">Nucleus</keyword>
<feature type="region of interest" description="Disordered" evidence="11">
    <location>
        <begin position="401"/>
        <end position="451"/>
    </location>
</feature>
<dbReference type="PROSITE" id="PS50157">
    <property type="entry name" value="ZINC_FINGER_C2H2_2"/>
    <property type="match status" value="24"/>
</dbReference>
<keyword evidence="3" id="KW-0677">Repeat</keyword>
<evidence type="ECO:0000256" key="3">
    <source>
        <dbReference type="ARBA" id="ARBA00022737"/>
    </source>
</evidence>
<dbReference type="Pfam" id="PF00096">
    <property type="entry name" value="zf-C2H2"/>
    <property type="match status" value="11"/>
</dbReference>
<dbReference type="FunFam" id="3.30.160.60:FF:000688">
    <property type="entry name" value="zinc finger protein 197 isoform X1"/>
    <property type="match status" value="1"/>
</dbReference>
<feature type="domain" description="C2H2-type" evidence="12">
    <location>
        <begin position="736"/>
        <end position="764"/>
    </location>
</feature>
<sequence>MGEVTVELDEEVTKQDNSLAPLPEPLLIILSPPPPYLPVPGEPAMIWHKWLKAFEHYIDVLGENKLVDSTKCALLQNCLGPEGQRIFNTLIQGETTYAAAIAVLTGHFSSDYTSQMYRLKFHARAQMPGETADQFVSALEELLRPCSYGDLHDQLLLHQLIEKTNCPQLRDRLLLEEETLTLATALVLAREVESALKESELFGFHEVSVDIGDYVEPPVQRKAKRGRPRRGEGRTKTKSHKTKTLTKSLSYKDNYYYSNDKLYYSDNIENNSADETSLSKNINNVDNEASLSSQRVKEESCNKSCFDKNFSLTKKKGPCCPICADRHFRNAHKLARHMRTHTKEKPFSCPVCAMVFSQSYHMTRHLRNQHGAGQYICSTCGMSLGSFAELKNHNKIHTPQVPPCPESVDNGDNLNCPVPKKAKRGRPRRGEERSKTKPSPAKSPIKCSTEKDDECLSNDKLCCNDNNADGVNLADSSNGDDDNGASSSPQRVEEQSCDKSSDGDGNDENNDDDDGDDSDEDDEDFVMSSSPKNGPCCPICKNRRFRNAHNLDRHMRTHTKEKPFSCPICAVTFSQSYHMLRHLRNQHGAGQHVCSTCGISLRSFAELKSHKRVHKSQFLSCPNCEEKFVDDDAFLSHIVSHGKNQSTQTDIQSFHDSDQVKNQDVIASSKSNDNNESNTCNDNVGEGDAVSGKGNSQNNGPDINVKTEDKDSNKAKSQDGGSKTEKVTSKAKTKGHFCPICVGRCFRGANKLARHMRTHTKEKPFTCPVCALTFSQSYHMTRHLRNQHGLGQYICPKCGKNLSSWLELKAHRRTHAVEGLTCLACDKQFKDKATLVSHLKLHKKVHSSPQSLTCGDCGKVFGRMYHLKRHIMTHLKATNGECYKCPDCQRNFAFPEDLNKHLEIHAKENNGTCPKCNETFNSPEELEAHMGVHEKSYTCNTCSKKFKVEYALKKHEQGHLHEQYYCSVCCKRFIKLSHYKRHILVHTRRESKCPHCDTIFLQLTALKYHLRTHTEERPYQCSCCIETFEEKDQLEQHCLKHRKFRKERPYSCTRCDYAFATLAELTEHMSSHEGEQPMNCPICGKTFLNPYKLEKHLTIHTGERRHLCSICGNGFPSAASLKLHMHIHTGEKPFQCSQCSKSFRSNSGLRLHSKQHMEVRPSYECPDCGRTYGRMTELKMHQRYHTGDKPYACTCCSKRFVSKDKLNVHMRIHTGERPYSCPHCGQTFTQTGDRNRHISKCH</sequence>
<feature type="domain" description="C2H2-type" evidence="12">
    <location>
        <begin position="592"/>
        <end position="619"/>
    </location>
</feature>
<dbReference type="Gene3D" id="3.30.160.60">
    <property type="entry name" value="Classic Zinc Finger"/>
    <property type="match status" value="19"/>
</dbReference>
<keyword evidence="6" id="KW-0805">Transcription regulation</keyword>
<feature type="domain" description="C2H2-type" evidence="12">
    <location>
        <begin position="1050"/>
        <end position="1077"/>
    </location>
</feature>
<evidence type="ECO:0000256" key="7">
    <source>
        <dbReference type="ARBA" id="ARBA00023125"/>
    </source>
</evidence>
<feature type="domain" description="C2H2-type" evidence="12">
    <location>
        <begin position="991"/>
        <end position="1018"/>
    </location>
</feature>
<evidence type="ECO:0000256" key="10">
    <source>
        <dbReference type="PROSITE-ProRule" id="PRU00042"/>
    </source>
</evidence>
<evidence type="ECO:0000313" key="13">
    <source>
        <dbReference type="EMBL" id="KAF3687886.1"/>
    </source>
</evidence>
<keyword evidence="4 10" id="KW-0863">Zinc-finger</keyword>
<feature type="compositionally biased region" description="Low complexity" evidence="11">
    <location>
        <begin position="671"/>
        <end position="683"/>
    </location>
</feature>
<feature type="region of interest" description="Disordered" evidence="11">
    <location>
        <begin position="668"/>
        <end position="728"/>
    </location>
</feature>
<feature type="domain" description="C2H2-type" evidence="12">
    <location>
        <begin position="1219"/>
        <end position="1242"/>
    </location>
</feature>
<dbReference type="Proteomes" id="UP000503349">
    <property type="component" value="Chromosome 3"/>
</dbReference>
<dbReference type="GO" id="GO:0000978">
    <property type="term" value="F:RNA polymerase II cis-regulatory region sequence-specific DNA binding"/>
    <property type="evidence" value="ECO:0007669"/>
    <property type="project" value="TreeGrafter"/>
</dbReference>
<dbReference type="GO" id="GO:0005634">
    <property type="term" value="C:nucleus"/>
    <property type="evidence" value="ECO:0007669"/>
    <property type="project" value="UniProtKB-SubCell"/>
</dbReference>
<feature type="domain" description="C2H2-type" evidence="12">
    <location>
        <begin position="820"/>
        <end position="851"/>
    </location>
</feature>
<keyword evidence="5" id="KW-0862">Zinc</keyword>
<evidence type="ECO:0000256" key="5">
    <source>
        <dbReference type="ARBA" id="ARBA00022833"/>
    </source>
</evidence>
<dbReference type="FunFam" id="3.30.160.60:FF:000100">
    <property type="entry name" value="Zinc finger 45-like"/>
    <property type="match status" value="1"/>
</dbReference>
<dbReference type="SUPFAM" id="SSF57667">
    <property type="entry name" value="beta-beta-alpha zinc fingers"/>
    <property type="match status" value="12"/>
</dbReference>
<dbReference type="PANTHER" id="PTHR24384:SF189">
    <property type="entry name" value="C2H2-TYPE DOMAIN-CONTAINING PROTEIN-RELATED"/>
    <property type="match status" value="1"/>
</dbReference>
<feature type="domain" description="C2H2-type" evidence="12">
    <location>
        <begin position="564"/>
        <end position="592"/>
    </location>
</feature>
<dbReference type="GO" id="GO:0008270">
    <property type="term" value="F:zinc ion binding"/>
    <property type="evidence" value="ECO:0007669"/>
    <property type="project" value="UniProtKB-KW"/>
</dbReference>
<accession>A0A6G1PCY3</accession>
<keyword evidence="8" id="KW-0804">Transcription</keyword>
<reference evidence="13 14" key="1">
    <citation type="submission" date="2019-02" db="EMBL/GenBank/DDBJ databases">
        <title>Opniocepnalus argus genome.</title>
        <authorList>
            <person name="Zhou C."/>
            <person name="Xiao S."/>
        </authorList>
    </citation>
    <scope>NUCLEOTIDE SEQUENCE [LARGE SCALE GENOMIC DNA]</scope>
    <source>
        <strain evidence="13">OARG1902GOOAL</strain>
        <tissue evidence="13">Muscle</tissue>
    </source>
</reference>
<evidence type="ECO:0000256" key="6">
    <source>
        <dbReference type="ARBA" id="ARBA00023015"/>
    </source>
</evidence>
<keyword evidence="2" id="KW-0479">Metal-binding</keyword>
<feature type="domain" description="C2H2-type" evidence="12">
    <location>
        <begin position="375"/>
        <end position="402"/>
    </location>
</feature>
<comment type="subcellular location">
    <subcellularLocation>
        <location evidence="1">Nucleus</location>
    </subcellularLocation>
</comment>
<evidence type="ECO:0000259" key="12">
    <source>
        <dbReference type="PROSITE" id="PS50157"/>
    </source>
</evidence>
<feature type="compositionally biased region" description="Basic and acidic residues" evidence="11">
    <location>
        <begin position="705"/>
        <end position="728"/>
    </location>
</feature>
<evidence type="ECO:0000256" key="4">
    <source>
        <dbReference type="ARBA" id="ARBA00022771"/>
    </source>
</evidence>
<keyword evidence="7" id="KW-0238">DNA-binding</keyword>
<feature type="domain" description="C2H2-type" evidence="12">
    <location>
        <begin position="1106"/>
        <end position="1133"/>
    </location>
</feature>
<reference evidence="14" key="2">
    <citation type="submission" date="2019-02" db="EMBL/GenBank/DDBJ databases">
        <title>Opniocepnalus argus Var Kimnra genome.</title>
        <authorList>
            <person name="Zhou C."/>
            <person name="Xiao S."/>
        </authorList>
    </citation>
    <scope>NUCLEOTIDE SEQUENCE [LARGE SCALE GENOMIC DNA]</scope>
</reference>
<feature type="domain" description="C2H2-type" evidence="12">
    <location>
        <begin position="1191"/>
        <end position="1218"/>
    </location>
</feature>